<keyword evidence="2 3" id="KW-0040">ANK repeat</keyword>
<dbReference type="SMART" id="SM00248">
    <property type="entry name" value="ANK"/>
    <property type="match status" value="6"/>
</dbReference>
<name>A0A0C1Z976_9VIBR</name>
<evidence type="ECO:0000256" key="3">
    <source>
        <dbReference type="PROSITE-ProRule" id="PRU00023"/>
    </source>
</evidence>
<comment type="caution">
    <text evidence="4">The sequence shown here is derived from an EMBL/GenBank/DDBJ whole genome shotgun (WGS) entry which is preliminary data.</text>
</comment>
<reference evidence="4 5" key="1">
    <citation type="submission" date="2014-07" db="EMBL/GenBank/DDBJ databases">
        <title>Unique and conserved regions in Vibrio harveyi and related species in comparison with the shrimp pathogen Vibrio harveyi CAIM 1792.</title>
        <authorList>
            <person name="Espinoza-Valles I."/>
            <person name="Vora G."/>
            <person name="Leekitcharoenphon P."/>
            <person name="Ussery D."/>
            <person name="Hoj L."/>
            <person name="Gomez-Gil B."/>
        </authorList>
    </citation>
    <scope>NUCLEOTIDE SEQUENCE [LARGE SCALE GENOMIC DNA]</scope>
    <source>
        <strain evidence="5">CAIM 1854 / LMG 25443</strain>
    </source>
</reference>
<evidence type="ECO:0000256" key="2">
    <source>
        <dbReference type="ARBA" id="ARBA00023043"/>
    </source>
</evidence>
<dbReference type="AlphaFoldDB" id="A0A0C1Z976"/>
<proteinExistence type="predicted"/>
<dbReference type="PANTHER" id="PTHR24198">
    <property type="entry name" value="ANKYRIN REPEAT AND PROTEIN KINASE DOMAIN-CONTAINING PROTEIN"/>
    <property type="match status" value="1"/>
</dbReference>
<organism evidence="4 5">
    <name type="scientific">Vibrio owensii CAIM 1854 = LMG 25443</name>
    <dbReference type="NCBI Taxonomy" id="1229493"/>
    <lineage>
        <taxon>Bacteria</taxon>
        <taxon>Pseudomonadati</taxon>
        <taxon>Pseudomonadota</taxon>
        <taxon>Gammaproteobacteria</taxon>
        <taxon>Vibrionales</taxon>
        <taxon>Vibrionaceae</taxon>
        <taxon>Vibrio</taxon>
    </lineage>
</organism>
<dbReference type="InterPro" id="IPR036770">
    <property type="entry name" value="Ankyrin_rpt-contain_sf"/>
</dbReference>
<evidence type="ECO:0000256" key="1">
    <source>
        <dbReference type="ARBA" id="ARBA00022737"/>
    </source>
</evidence>
<sequence>MNLPALHQSIVDNHYEQFVGLIEQGADVNQLDPVMGNAPLHIAAQQSSTQWVSKLLESGAFINLQTPKHGVTPLMVAVWHRKPDIVKVLLAQPDVNTEIVSTFGAKAAQLVDFGASRGDVFGQHQAKDMEGIFADYQQKFAAKQAQLAAYQVVTDVQSSDEQMAAALDALQDWSTLNVASPVDASGNDEHTAVMVAARDGHTQSLRLLMEKGGDQTIPDHYMKAIPLHKAAYNGRADVIRLLANYAGFHETLNTQGPNNGYTPLHDAVWHGHTDAAKALIEAGAEVALKGFDGKTPLGLAKEYHYAEIVELLENK</sequence>
<feature type="repeat" description="ANK" evidence="3">
    <location>
        <begin position="35"/>
        <end position="67"/>
    </location>
</feature>
<accession>A0A0C1Z976</accession>
<feature type="repeat" description="ANK" evidence="3">
    <location>
        <begin position="259"/>
        <end position="291"/>
    </location>
</feature>
<dbReference type="Proteomes" id="UP000031586">
    <property type="component" value="Unassembled WGS sequence"/>
</dbReference>
<evidence type="ECO:0000313" key="4">
    <source>
        <dbReference type="EMBL" id="KIF53630.1"/>
    </source>
</evidence>
<dbReference type="InterPro" id="IPR002110">
    <property type="entry name" value="Ankyrin_rpt"/>
</dbReference>
<keyword evidence="1" id="KW-0677">Repeat</keyword>
<dbReference type="SUPFAM" id="SSF48403">
    <property type="entry name" value="Ankyrin repeat"/>
    <property type="match status" value="1"/>
</dbReference>
<dbReference type="PROSITE" id="PS50297">
    <property type="entry name" value="ANK_REP_REGION"/>
    <property type="match status" value="3"/>
</dbReference>
<dbReference type="PATRIC" id="fig|1229493.5.peg.627"/>
<dbReference type="RefSeq" id="WP_027726644.1">
    <property type="nucleotide sequence ID" value="NZ_JPRD01000013.1"/>
</dbReference>
<dbReference type="Gene3D" id="1.25.40.20">
    <property type="entry name" value="Ankyrin repeat-containing domain"/>
    <property type="match status" value="3"/>
</dbReference>
<dbReference type="PANTHER" id="PTHR24198:SF165">
    <property type="entry name" value="ANKYRIN REPEAT-CONTAINING PROTEIN-RELATED"/>
    <property type="match status" value="1"/>
</dbReference>
<dbReference type="Pfam" id="PF12796">
    <property type="entry name" value="Ank_2"/>
    <property type="match status" value="2"/>
</dbReference>
<dbReference type="EMBL" id="JPRD01000013">
    <property type="protein sequence ID" value="KIF53630.1"/>
    <property type="molecule type" value="Genomic_DNA"/>
</dbReference>
<dbReference type="PROSITE" id="PS50088">
    <property type="entry name" value="ANK_REPEAT"/>
    <property type="match status" value="3"/>
</dbReference>
<evidence type="ECO:0000313" key="5">
    <source>
        <dbReference type="Proteomes" id="UP000031586"/>
    </source>
</evidence>
<feature type="repeat" description="ANK" evidence="3">
    <location>
        <begin position="188"/>
        <end position="220"/>
    </location>
</feature>
<protein>
    <submittedName>
        <fullName evidence="4">Ankryin</fullName>
    </submittedName>
</protein>
<gene>
    <name evidence="4" type="ORF">H735_07695</name>
</gene>